<dbReference type="AlphaFoldDB" id="A0A7C9BHR3"/>
<organism evidence="2 3">
    <name type="scientific">Salmonirosea aquatica</name>
    <dbReference type="NCBI Taxonomy" id="2654236"/>
    <lineage>
        <taxon>Bacteria</taxon>
        <taxon>Pseudomonadati</taxon>
        <taxon>Bacteroidota</taxon>
        <taxon>Cytophagia</taxon>
        <taxon>Cytophagales</taxon>
        <taxon>Spirosomataceae</taxon>
        <taxon>Salmonirosea</taxon>
    </lineage>
</organism>
<comment type="caution">
    <text evidence="2">The sequence shown here is derived from an EMBL/GenBank/DDBJ whole genome shotgun (WGS) entry which is preliminary data.</text>
</comment>
<keyword evidence="1" id="KW-0812">Transmembrane</keyword>
<dbReference type="Proteomes" id="UP000479293">
    <property type="component" value="Unassembled WGS sequence"/>
</dbReference>
<feature type="transmembrane region" description="Helical" evidence="1">
    <location>
        <begin position="115"/>
        <end position="138"/>
    </location>
</feature>
<evidence type="ECO:0000256" key="1">
    <source>
        <dbReference type="SAM" id="Phobius"/>
    </source>
</evidence>
<accession>A0A7C9BHR3</accession>
<dbReference type="EMBL" id="WHLY01000002">
    <property type="protein sequence ID" value="MPR33295.1"/>
    <property type="molecule type" value="Genomic_DNA"/>
</dbReference>
<dbReference type="RefSeq" id="WP_152758427.1">
    <property type="nucleotide sequence ID" value="NZ_WHLY01000002.1"/>
</dbReference>
<protein>
    <submittedName>
        <fullName evidence="2">Uncharacterized protein</fullName>
    </submittedName>
</protein>
<feature type="transmembrane region" description="Helical" evidence="1">
    <location>
        <begin position="75"/>
        <end position="95"/>
    </location>
</feature>
<keyword evidence="1" id="KW-0472">Membrane</keyword>
<keyword evidence="3" id="KW-1185">Reference proteome</keyword>
<keyword evidence="1" id="KW-1133">Transmembrane helix</keyword>
<gene>
    <name evidence="2" type="ORF">GBK04_07960</name>
</gene>
<reference evidence="2 3" key="1">
    <citation type="submission" date="2019-10" db="EMBL/GenBank/DDBJ databases">
        <title>Draft Genome Sequence of Cytophagaceae sp. SJW1-29.</title>
        <authorList>
            <person name="Choi A."/>
        </authorList>
    </citation>
    <scope>NUCLEOTIDE SEQUENCE [LARGE SCALE GENOMIC DNA]</scope>
    <source>
        <strain evidence="2 3">SJW1-29</strain>
    </source>
</reference>
<proteinExistence type="predicted"/>
<feature type="transmembrane region" description="Helical" evidence="1">
    <location>
        <begin position="44"/>
        <end position="63"/>
    </location>
</feature>
<evidence type="ECO:0000313" key="3">
    <source>
        <dbReference type="Proteomes" id="UP000479293"/>
    </source>
</evidence>
<sequence>MQEVFAKIYEWFGLIPFYSKDMGDHLRGFDVTCTDFIATPWYSYIGWIMLVTTAFTFALQYYIVDSSRYNKARHWWFFALGLVLLNFLIAFAIPYNDIQDNNFCNQLKLNVSDCVGFGFSNALWSLIFFIIISTIPIFRSRSTNCRHTTFWKP</sequence>
<name>A0A7C9BHR3_9BACT</name>
<evidence type="ECO:0000313" key="2">
    <source>
        <dbReference type="EMBL" id="MPR33295.1"/>
    </source>
</evidence>